<evidence type="ECO:0000313" key="2">
    <source>
        <dbReference type="EMBL" id="GEK73301.1"/>
    </source>
</evidence>
<organism evidence="2 3">
    <name type="scientific">Halomonas halophila</name>
    <dbReference type="NCBI Taxonomy" id="29573"/>
    <lineage>
        <taxon>Bacteria</taxon>
        <taxon>Pseudomonadati</taxon>
        <taxon>Pseudomonadota</taxon>
        <taxon>Gammaproteobacteria</taxon>
        <taxon>Oceanospirillales</taxon>
        <taxon>Halomonadaceae</taxon>
        <taxon>Halomonas</taxon>
    </lineage>
</organism>
<protein>
    <submittedName>
        <fullName evidence="2">Uncharacterized protein</fullName>
    </submittedName>
</protein>
<accession>A0ABQ0U4B4</accession>
<keyword evidence="1" id="KW-0812">Transmembrane</keyword>
<dbReference type="RefSeq" id="WP_046078154.1">
    <property type="nucleotide sequence ID" value="NZ_BJUS01000019.1"/>
</dbReference>
<reference evidence="2 3" key="1">
    <citation type="submission" date="2019-07" db="EMBL/GenBank/DDBJ databases">
        <title>Whole genome shotgun sequence of Halomonas halophila NBRC 102604.</title>
        <authorList>
            <person name="Hosoyama A."/>
            <person name="Uohara A."/>
            <person name="Ohji S."/>
            <person name="Ichikawa N."/>
        </authorList>
    </citation>
    <scope>NUCLEOTIDE SEQUENCE [LARGE SCALE GENOMIC DNA]</scope>
    <source>
        <strain evidence="2 3">NBRC 102604</strain>
    </source>
</reference>
<name>A0ABQ0U4B4_9GAMM</name>
<keyword evidence="1" id="KW-1133">Transmembrane helix</keyword>
<dbReference type="EMBL" id="BJUS01000019">
    <property type="protein sequence ID" value="GEK73301.1"/>
    <property type="molecule type" value="Genomic_DNA"/>
</dbReference>
<proteinExistence type="predicted"/>
<evidence type="ECO:0000313" key="3">
    <source>
        <dbReference type="Proteomes" id="UP000321121"/>
    </source>
</evidence>
<gene>
    <name evidence="2" type="ORF">HHA04nite_18450</name>
</gene>
<dbReference type="Proteomes" id="UP000321121">
    <property type="component" value="Unassembled WGS sequence"/>
</dbReference>
<sequence>MMTSRRKERLIALIILATLLFTPPLLLVTERLGPGALTLYVFLAWAAVIALAAWLLEGGRRE</sequence>
<feature type="transmembrane region" description="Helical" evidence="1">
    <location>
        <begin position="37"/>
        <end position="56"/>
    </location>
</feature>
<keyword evidence="1" id="KW-0472">Membrane</keyword>
<comment type="caution">
    <text evidence="2">The sequence shown here is derived from an EMBL/GenBank/DDBJ whole genome shotgun (WGS) entry which is preliminary data.</text>
</comment>
<evidence type="ECO:0000256" key="1">
    <source>
        <dbReference type="SAM" id="Phobius"/>
    </source>
</evidence>
<keyword evidence="3" id="KW-1185">Reference proteome</keyword>